<evidence type="ECO:0000256" key="1">
    <source>
        <dbReference type="ARBA" id="ARBA00000085"/>
    </source>
</evidence>
<keyword evidence="6 12" id="KW-0418">Kinase</keyword>
<evidence type="ECO:0000256" key="2">
    <source>
        <dbReference type="ARBA" id="ARBA00012438"/>
    </source>
</evidence>
<dbReference type="PANTHER" id="PTHR24421">
    <property type="entry name" value="NITRATE/NITRITE SENSOR PROTEIN NARX-RELATED"/>
    <property type="match status" value="1"/>
</dbReference>
<dbReference type="InterPro" id="IPR036890">
    <property type="entry name" value="HATPase_C_sf"/>
</dbReference>
<dbReference type="InterPro" id="IPR003594">
    <property type="entry name" value="HATPase_dom"/>
</dbReference>
<evidence type="ECO:0000256" key="6">
    <source>
        <dbReference type="ARBA" id="ARBA00022777"/>
    </source>
</evidence>
<dbReference type="Gene3D" id="3.30.565.10">
    <property type="entry name" value="Histidine kinase-like ATPase, C-terminal domain"/>
    <property type="match status" value="1"/>
</dbReference>
<reference evidence="12 13" key="1">
    <citation type="journal article" date="2019" name="Int. J. Syst. Evol. Microbiol.">
        <title>The Global Catalogue of Microorganisms (GCM) 10K type strain sequencing project: providing services to taxonomists for standard genome sequencing and annotation.</title>
        <authorList>
            <consortium name="The Broad Institute Genomics Platform"/>
            <consortium name="The Broad Institute Genome Sequencing Center for Infectious Disease"/>
            <person name="Wu L."/>
            <person name="Ma J."/>
        </authorList>
    </citation>
    <scope>NUCLEOTIDE SEQUENCE [LARGE SCALE GENOMIC DNA]</scope>
    <source>
        <strain evidence="12 13">JCM 16001</strain>
    </source>
</reference>
<feature type="transmembrane region" description="Helical" evidence="9">
    <location>
        <begin position="97"/>
        <end position="126"/>
    </location>
</feature>
<keyword evidence="9" id="KW-0812">Transmembrane</keyword>
<evidence type="ECO:0000313" key="12">
    <source>
        <dbReference type="EMBL" id="GAA1661424.1"/>
    </source>
</evidence>
<dbReference type="InterPro" id="IPR011712">
    <property type="entry name" value="Sig_transdc_His_kin_sub3_dim/P"/>
</dbReference>
<dbReference type="Pfam" id="PF07730">
    <property type="entry name" value="HisKA_3"/>
    <property type="match status" value="1"/>
</dbReference>
<dbReference type="EC" id="2.7.13.3" evidence="2"/>
<keyword evidence="3" id="KW-0597">Phosphoprotein</keyword>
<gene>
    <name evidence="12" type="ORF">GCM10009830_03230</name>
</gene>
<feature type="domain" description="Histidine kinase/HSP90-like ATPase" evidence="10">
    <location>
        <begin position="309"/>
        <end position="395"/>
    </location>
</feature>
<dbReference type="EMBL" id="BAAAQF010000002">
    <property type="protein sequence ID" value="GAA1661424.1"/>
    <property type="molecule type" value="Genomic_DNA"/>
</dbReference>
<feature type="domain" description="Signal transduction histidine kinase subgroup 3 dimerisation and phosphoacceptor" evidence="11">
    <location>
        <begin position="200"/>
        <end position="264"/>
    </location>
</feature>
<evidence type="ECO:0000256" key="7">
    <source>
        <dbReference type="ARBA" id="ARBA00022840"/>
    </source>
</evidence>
<evidence type="ECO:0000256" key="3">
    <source>
        <dbReference type="ARBA" id="ARBA00022553"/>
    </source>
</evidence>
<evidence type="ECO:0000313" key="13">
    <source>
        <dbReference type="Proteomes" id="UP001499851"/>
    </source>
</evidence>
<organism evidence="12 13">
    <name type="scientific">Glycomyces endophyticus</name>
    <dbReference type="NCBI Taxonomy" id="480996"/>
    <lineage>
        <taxon>Bacteria</taxon>
        <taxon>Bacillati</taxon>
        <taxon>Actinomycetota</taxon>
        <taxon>Actinomycetes</taxon>
        <taxon>Glycomycetales</taxon>
        <taxon>Glycomycetaceae</taxon>
        <taxon>Glycomyces</taxon>
    </lineage>
</organism>
<keyword evidence="8" id="KW-0902">Two-component regulatory system</keyword>
<keyword evidence="9" id="KW-0472">Membrane</keyword>
<evidence type="ECO:0000259" key="10">
    <source>
        <dbReference type="Pfam" id="PF02518"/>
    </source>
</evidence>
<evidence type="ECO:0000256" key="4">
    <source>
        <dbReference type="ARBA" id="ARBA00022679"/>
    </source>
</evidence>
<keyword evidence="7" id="KW-0067">ATP-binding</keyword>
<dbReference type="PANTHER" id="PTHR24421:SF10">
    <property type="entry name" value="NITRATE_NITRITE SENSOR PROTEIN NARQ"/>
    <property type="match status" value="1"/>
</dbReference>
<evidence type="ECO:0000256" key="5">
    <source>
        <dbReference type="ARBA" id="ARBA00022741"/>
    </source>
</evidence>
<comment type="catalytic activity">
    <reaction evidence="1">
        <text>ATP + protein L-histidine = ADP + protein N-phospho-L-histidine.</text>
        <dbReference type="EC" id="2.7.13.3"/>
    </reaction>
</comment>
<feature type="transmembrane region" description="Helical" evidence="9">
    <location>
        <begin position="47"/>
        <end position="64"/>
    </location>
</feature>
<proteinExistence type="predicted"/>
<feature type="transmembrane region" description="Helical" evidence="9">
    <location>
        <begin position="20"/>
        <end position="41"/>
    </location>
</feature>
<evidence type="ECO:0000256" key="9">
    <source>
        <dbReference type="SAM" id="Phobius"/>
    </source>
</evidence>
<feature type="transmembrane region" description="Helical" evidence="9">
    <location>
        <begin position="146"/>
        <end position="165"/>
    </location>
</feature>
<keyword evidence="4" id="KW-0808">Transferase</keyword>
<dbReference type="CDD" id="cd16917">
    <property type="entry name" value="HATPase_UhpB-NarQ-NarX-like"/>
    <property type="match status" value="1"/>
</dbReference>
<dbReference type="GO" id="GO:0016301">
    <property type="term" value="F:kinase activity"/>
    <property type="evidence" value="ECO:0007669"/>
    <property type="project" value="UniProtKB-KW"/>
</dbReference>
<sequence length="400" mass="41430">MRQFLRLPFTTGPYRGAVHAFLGVVLAASVALVAAGLLILWPTRIHALVLGAAALVLTGAIGLLRPTRRASVRLVNGLLSTGLPAPRRPRRAATAAWLVAWTIAGGTLAVAVSLALFTLGLPAVWLDEGGTVMFGSEVAIAPGADGAWTLAAAAGAALAAVYLCAGYEALMRRIAALLLGPGLAERLAAAEADADEAAARNRLARDLHDSIGHTLTASTIQAAVAKQAMESDPESARRAIEAIEGTSRAALDDLDRALGVLRGEPATARPEPTLADLDLLRDRVAQTGTGIGVHLDGDPGSVPAAISQEAYRIVQEGVTNALRHAPDAEIRVHLDITEDHLHVRVTNRSTGATRPSARGRGLTGIAERVRLLGGEASAGTEGGTDWTLQATLPLRAPARP</sequence>
<accession>A0ABN2FX81</accession>
<name>A0ABN2FX81_9ACTN</name>
<dbReference type="Pfam" id="PF02518">
    <property type="entry name" value="HATPase_c"/>
    <property type="match status" value="1"/>
</dbReference>
<keyword evidence="9" id="KW-1133">Transmembrane helix</keyword>
<dbReference type="Gene3D" id="1.20.5.1930">
    <property type="match status" value="1"/>
</dbReference>
<evidence type="ECO:0000259" key="11">
    <source>
        <dbReference type="Pfam" id="PF07730"/>
    </source>
</evidence>
<keyword evidence="5" id="KW-0547">Nucleotide-binding</keyword>
<evidence type="ECO:0000256" key="8">
    <source>
        <dbReference type="ARBA" id="ARBA00023012"/>
    </source>
</evidence>
<dbReference type="RefSeq" id="WP_344480933.1">
    <property type="nucleotide sequence ID" value="NZ_BAAAQF010000002.1"/>
</dbReference>
<comment type="caution">
    <text evidence="12">The sequence shown here is derived from an EMBL/GenBank/DDBJ whole genome shotgun (WGS) entry which is preliminary data.</text>
</comment>
<keyword evidence="13" id="KW-1185">Reference proteome</keyword>
<dbReference type="InterPro" id="IPR050482">
    <property type="entry name" value="Sensor_HK_TwoCompSys"/>
</dbReference>
<dbReference type="Proteomes" id="UP001499851">
    <property type="component" value="Unassembled WGS sequence"/>
</dbReference>
<protein>
    <recommendedName>
        <fullName evidence="2">histidine kinase</fullName>
        <ecNumber evidence="2">2.7.13.3</ecNumber>
    </recommendedName>
</protein>
<dbReference type="SUPFAM" id="SSF55874">
    <property type="entry name" value="ATPase domain of HSP90 chaperone/DNA topoisomerase II/histidine kinase"/>
    <property type="match status" value="1"/>
</dbReference>